<dbReference type="GO" id="GO:0005524">
    <property type="term" value="F:ATP binding"/>
    <property type="evidence" value="ECO:0007669"/>
    <property type="project" value="UniProtKB-UniRule"/>
</dbReference>
<dbReference type="Proteomes" id="UP000001064">
    <property type="component" value="Unassembled WGS sequence"/>
</dbReference>
<dbReference type="SMART" id="SM00220">
    <property type="entry name" value="S_TKc"/>
    <property type="match status" value="1"/>
</dbReference>
<name>F0Z6F0_DICPU</name>
<gene>
    <name evidence="7" type="ORF">DICPUDRAFT_146611</name>
</gene>
<reference evidence="8" key="1">
    <citation type="journal article" date="2011" name="Genome Biol.">
        <title>Comparative genomics of the social amoebae Dictyostelium discoideum and Dictyostelium purpureum.</title>
        <authorList>
            <consortium name="US DOE Joint Genome Institute (JGI-PGF)"/>
            <person name="Sucgang R."/>
            <person name="Kuo A."/>
            <person name="Tian X."/>
            <person name="Salerno W."/>
            <person name="Parikh A."/>
            <person name="Feasley C.L."/>
            <person name="Dalin E."/>
            <person name="Tu H."/>
            <person name="Huang E."/>
            <person name="Barry K."/>
            <person name="Lindquist E."/>
            <person name="Shapiro H."/>
            <person name="Bruce D."/>
            <person name="Schmutz J."/>
            <person name="Salamov A."/>
            <person name="Fey P."/>
            <person name="Gaudet P."/>
            <person name="Anjard C."/>
            <person name="Babu M.M."/>
            <person name="Basu S."/>
            <person name="Bushmanova Y."/>
            <person name="van der Wel H."/>
            <person name="Katoh-Kurasawa M."/>
            <person name="Dinh C."/>
            <person name="Coutinho P.M."/>
            <person name="Saito T."/>
            <person name="Elias M."/>
            <person name="Schaap P."/>
            <person name="Kay R.R."/>
            <person name="Henrissat B."/>
            <person name="Eichinger L."/>
            <person name="Rivero F."/>
            <person name="Putnam N.H."/>
            <person name="West C.M."/>
            <person name="Loomis W.F."/>
            <person name="Chisholm R.L."/>
            <person name="Shaulsky G."/>
            <person name="Strassmann J.E."/>
            <person name="Queller D.C."/>
            <person name="Kuspa A."/>
            <person name="Grigoriev I.V."/>
        </authorList>
    </citation>
    <scope>NUCLEOTIDE SEQUENCE [LARGE SCALE GENOMIC DNA]</scope>
    <source>
        <strain evidence="8">QSDP1</strain>
    </source>
</reference>
<dbReference type="KEGG" id="dpp:DICPUDRAFT_146611"/>
<dbReference type="Pfam" id="PF05725">
    <property type="entry name" value="FNIP"/>
    <property type="match status" value="10"/>
</dbReference>
<dbReference type="SUPFAM" id="SSF56112">
    <property type="entry name" value="Protein kinase-like (PK-like)"/>
    <property type="match status" value="1"/>
</dbReference>
<dbReference type="InterPro" id="IPR051251">
    <property type="entry name" value="STK_FNIP-Repeat"/>
</dbReference>
<dbReference type="AlphaFoldDB" id="F0Z6F0"/>
<dbReference type="PANTHER" id="PTHR32134">
    <property type="entry name" value="FNIP REPEAT-CONTAINING PROTEIN"/>
    <property type="match status" value="1"/>
</dbReference>
<proteinExistence type="inferred from homology"/>
<evidence type="ECO:0000256" key="2">
    <source>
        <dbReference type="ARBA" id="ARBA00022741"/>
    </source>
</evidence>
<dbReference type="Gene3D" id="1.10.510.10">
    <property type="entry name" value="Transferase(Phosphotransferase) domain 1"/>
    <property type="match status" value="1"/>
</dbReference>
<dbReference type="PROSITE" id="PS50011">
    <property type="entry name" value="PROTEIN_KINASE_DOM"/>
    <property type="match status" value="1"/>
</dbReference>
<dbReference type="InterPro" id="IPR017441">
    <property type="entry name" value="Protein_kinase_ATP_BS"/>
</dbReference>
<feature type="binding site" evidence="5">
    <location>
        <position position="57"/>
    </location>
    <ligand>
        <name>ATP</name>
        <dbReference type="ChEBI" id="CHEBI:30616"/>
    </ligand>
</feature>
<evidence type="ECO:0000259" key="6">
    <source>
        <dbReference type="PROSITE" id="PS50011"/>
    </source>
</evidence>
<dbReference type="PROSITE" id="PS00107">
    <property type="entry name" value="PROTEIN_KINASE_ATP"/>
    <property type="match status" value="1"/>
</dbReference>
<dbReference type="InterPro" id="IPR008615">
    <property type="entry name" value="FNIP"/>
</dbReference>
<dbReference type="PANTHER" id="PTHR32134:SF92">
    <property type="entry name" value="FNIP REPEAT-CONTAINING PROTEIN"/>
    <property type="match status" value="1"/>
</dbReference>
<dbReference type="InParanoid" id="F0Z6F0"/>
<evidence type="ECO:0000313" key="8">
    <source>
        <dbReference type="Proteomes" id="UP000001064"/>
    </source>
</evidence>
<dbReference type="STRING" id="5786.F0Z6F0"/>
<feature type="domain" description="Protein kinase" evidence="6">
    <location>
        <begin position="20"/>
        <end position="267"/>
    </location>
</feature>
<dbReference type="OrthoDB" id="25904at2759"/>
<evidence type="ECO:0000313" key="7">
    <source>
        <dbReference type="EMBL" id="EGC40477.1"/>
    </source>
</evidence>
<dbReference type="GeneID" id="10503407"/>
<evidence type="ECO:0000256" key="3">
    <source>
        <dbReference type="ARBA" id="ARBA00022840"/>
    </source>
</evidence>
<evidence type="ECO:0000256" key="5">
    <source>
        <dbReference type="PROSITE-ProRule" id="PRU10141"/>
    </source>
</evidence>
<sequence length="918" mass="102841">MVNKDYDEDDEFIPHIDQEWEINTVVGSGGFSKVYKGKKLNGKINGKTVGGLFTAIKVIEKHKFEFNEINILKKLKQHSSIAKFYGLGKDEKHIYIYMEYVYGISIADKLRMAQGCKFPENEIHTIVKSLVEAIYFIHHNCIIHRDIKGENILLDKSDISLIKLIDFGLSKQYEGSSKHHSLIGTYTHMAPEVRLQTNKAGRKSDIWSLGCTIIEMAGGDLTKVDENAIPFIPHHLSLECKHFIQTCLISNPNGRADIQFLKKHKYLHDLNFKNSILNETLLIPINSILEPIDEFDGNDNNQFKLPEIKERLGSNSILNIDNEVLLPALQKSRDIRDLKGREIITLPSFIHKYIPDVQSLTLTTFNQIITPRCIPASVKELYLPVFNQIICKNCIPSSVTKLSIPAFNKFLDPDSLPDSITSIRLDLFNQPLLPNSLPKNLFKLLLPSFDQPLLPGCIPNVVDLKLPKFNNQLVERAIPITVKRLSLPMFNQCLKEFCIPHKVEFLKMKSFNQPISQYHFPDSIKELILPSFNQHLLPDFIPDSVYYLLLSSFNQIIVPECFPSSVENLVDLKAFNQLLTPDCIPELVEELTQLDLSMFNQPITIDCIPDTVVHLSLCSFNQSLSPGTLPPKISTLLLASFNQPLEEEGCIPPNVETLSLRDYNHPLLPGVLPPSIQILILGKYNQPLEQFSIPSSVTHLVLSDFDQPIYEGSLPPSLTKLYFEKFNQDLESESIPESVTDLDLGNEFQFQDYSSNLPFNIISLKCGYKFTKPLRKRDIPSSVTELVLNNYNLTVPLNTIPKSVVSLTLGLITNDIKSLKNIPPSVINLSLVLNHENNSEDSCCVACVCNSSESGNSSGSLGSVGSGSSSCNCIASSNSSNSSSSNSSNSSEVIDLLKQNLMNSIISIKVNGEEINLN</sequence>
<dbReference type="PROSITE" id="PS00108">
    <property type="entry name" value="PROTEIN_KINASE_ST"/>
    <property type="match status" value="1"/>
</dbReference>
<evidence type="ECO:0000256" key="4">
    <source>
        <dbReference type="ARBA" id="ARBA00025754"/>
    </source>
</evidence>
<dbReference type="Pfam" id="PF00069">
    <property type="entry name" value="Pkinase"/>
    <property type="match status" value="1"/>
</dbReference>
<protein>
    <recommendedName>
        <fullName evidence="6">Protein kinase domain-containing protein</fullName>
    </recommendedName>
</protein>
<keyword evidence="3 5" id="KW-0067">ATP-binding</keyword>
<keyword evidence="1" id="KW-0677">Repeat</keyword>
<dbReference type="InterPro" id="IPR011009">
    <property type="entry name" value="Kinase-like_dom_sf"/>
</dbReference>
<keyword evidence="8" id="KW-1185">Reference proteome</keyword>
<dbReference type="OMA" id="QEWEINT"/>
<dbReference type="GO" id="GO:0004672">
    <property type="term" value="F:protein kinase activity"/>
    <property type="evidence" value="ECO:0007669"/>
    <property type="project" value="InterPro"/>
</dbReference>
<dbReference type="eggNOG" id="KOG0198">
    <property type="taxonomic scope" value="Eukaryota"/>
</dbReference>
<keyword evidence="2 5" id="KW-0547">Nucleotide-binding</keyword>
<dbReference type="SUPFAM" id="SSF52058">
    <property type="entry name" value="L domain-like"/>
    <property type="match status" value="1"/>
</dbReference>
<dbReference type="EMBL" id="GL870942">
    <property type="protein sequence ID" value="EGC40477.1"/>
    <property type="molecule type" value="Genomic_DNA"/>
</dbReference>
<dbReference type="InterPro" id="IPR008271">
    <property type="entry name" value="Ser/Thr_kinase_AS"/>
</dbReference>
<accession>F0Z6F0</accession>
<dbReference type="RefSeq" id="XP_003283024.1">
    <property type="nucleotide sequence ID" value="XM_003282976.1"/>
</dbReference>
<dbReference type="VEuPathDB" id="AmoebaDB:DICPUDRAFT_146611"/>
<comment type="similarity">
    <text evidence="4">Belongs to the protein kinase superfamily. STE Ser/Thr protein kinase family.</text>
</comment>
<organism evidence="7 8">
    <name type="scientific">Dictyostelium purpureum</name>
    <name type="common">Slime mold</name>
    <dbReference type="NCBI Taxonomy" id="5786"/>
    <lineage>
        <taxon>Eukaryota</taxon>
        <taxon>Amoebozoa</taxon>
        <taxon>Evosea</taxon>
        <taxon>Eumycetozoa</taxon>
        <taxon>Dictyostelia</taxon>
        <taxon>Dictyosteliales</taxon>
        <taxon>Dictyosteliaceae</taxon>
        <taxon>Dictyostelium</taxon>
    </lineage>
</organism>
<dbReference type="InterPro" id="IPR000719">
    <property type="entry name" value="Prot_kinase_dom"/>
</dbReference>
<evidence type="ECO:0000256" key="1">
    <source>
        <dbReference type="ARBA" id="ARBA00022737"/>
    </source>
</evidence>